<reference evidence="8 9" key="2">
    <citation type="submission" date="2019-11" db="EMBL/GenBank/DDBJ databases">
        <authorList>
            <person name="Lu H."/>
        </authorList>
    </citation>
    <scope>NUCLEOTIDE SEQUENCE [LARGE SCALE GENOMIC DNA]</scope>
    <source>
        <strain evidence="8 9">FIM1</strain>
    </source>
</reference>
<accession>A0ABX6ETL1</accession>
<comment type="function">
    <text evidence="7">May be involved in the degradation of misfolded endoplasmic reticulum (ER) luminal proteins.</text>
</comment>
<evidence type="ECO:0000313" key="8">
    <source>
        <dbReference type="EMBL" id="QGN15663.1"/>
    </source>
</evidence>
<proteinExistence type="inferred from homology"/>
<dbReference type="InterPro" id="IPR007599">
    <property type="entry name" value="DER1"/>
</dbReference>
<dbReference type="EMBL" id="CP015056">
    <property type="protein sequence ID" value="QGN15663.1"/>
    <property type="molecule type" value="Genomic_DNA"/>
</dbReference>
<evidence type="ECO:0000256" key="3">
    <source>
        <dbReference type="ARBA" id="ARBA00022692"/>
    </source>
</evidence>
<dbReference type="Proteomes" id="UP000422736">
    <property type="component" value="Chromosome 3"/>
</dbReference>
<reference evidence="8 9" key="1">
    <citation type="submission" date="2016-03" db="EMBL/GenBank/DDBJ databases">
        <title>How can Kluyveromyces marxianus grow so fast - potential evolutionary course in Saccharomyces Complex revealed by comparative genomics.</title>
        <authorList>
            <person name="Mo W."/>
            <person name="Lu W."/>
            <person name="Yang X."/>
            <person name="Qi J."/>
            <person name="Lv H."/>
        </authorList>
    </citation>
    <scope>NUCLEOTIDE SEQUENCE [LARGE SCALE GENOMIC DNA]</scope>
    <source>
        <strain evidence="8 9">FIM1</strain>
    </source>
</reference>
<gene>
    <name evidence="8" type="primary">DFM1</name>
    <name evidence="8" type="ORF">FIM1_2356</name>
</gene>
<evidence type="ECO:0000256" key="5">
    <source>
        <dbReference type="ARBA" id="ARBA00022989"/>
    </source>
</evidence>
<protein>
    <recommendedName>
        <fullName evidence="7">Derlin</fullName>
    </recommendedName>
</protein>
<keyword evidence="6 7" id="KW-0472">Membrane</keyword>
<organism evidence="8 9">
    <name type="scientific">Kluyveromyces marxianus</name>
    <name type="common">Yeast</name>
    <name type="synonym">Candida kefyr</name>
    <dbReference type="NCBI Taxonomy" id="4911"/>
    <lineage>
        <taxon>Eukaryota</taxon>
        <taxon>Fungi</taxon>
        <taxon>Dikarya</taxon>
        <taxon>Ascomycota</taxon>
        <taxon>Saccharomycotina</taxon>
        <taxon>Saccharomycetes</taxon>
        <taxon>Saccharomycetales</taxon>
        <taxon>Saccharomycetaceae</taxon>
        <taxon>Kluyveromyces</taxon>
    </lineage>
</organism>
<comment type="subcellular location">
    <subcellularLocation>
        <location evidence="1 7">Endoplasmic reticulum membrane</location>
        <topology evidence="1 7">Multi-pass membrane protein</topology>
    </subcellularLocation>
</comment>
<feature type="transmembrane region" description="Helical" evidence="7">
    <location>
        <begin position="144"/>
        <end position="168"/>
    </location>
</feature>
<evidence type="ECO:0000256" key="2">
    <source>
        <dbReference type="ARBA" id="ARBA00008917"/>
    </source>
</evidence>
<name>A0ABX6ETL1_KLUMA</name>
<comment type="similarity">
    <text evidence="2 7">Belongs to the derlin family.</text>
</comment>
<feature type="transmembrane region" description="Helical" evidence="7">
    <location>
        <begin position="44"/>
        <end position="65"/>
    </location>
</feature>
<evidence type="ECO:0000313" key="9">
    <source>
        <dbReference type="Proteomes" id="UP000422736"/>
    </source>
</evidence>
<evidence type="ECO:0000256" key="4">
    <source>
        <dbReference type="ARBA" id="ARBA00022824"/>
    </source>
</evidence>
<feature type="transmembrane region" description="Helical" evidence="7">
    <location>
        <begin position="12"/>
        <end position="32"/>
    </location>
</feature>
<evidence type="ECO:0000256" key="7">
    <source>
        <dbReference type="RuleBase" id="RU363059"/>
    </source>
</evidence>
<dbReference type="Pfam" id="PF04511">
    <property type="entry name" value="DER1"/>
    <property type="match status" value="1"/>
</dbReference>
<dbReference type="SUPFAM" id="SSF144091">
    <property type="entry name" value="Rhomboid-like"/>
    <property type="match status" value="1"/>
</dbReference>
<evidence type="ECO:0000256" key="6">
    <source>
        <dbReference type="ARBA" id="ARBA00023136"/>
    </source>
</evidence>
<keyword evidence="4 7" id="KW-0256">Endoplasmic reticulum</keyword>
<dbReference type="InterPro" id="IPR035952">
    <property type="entry name" value="Rhomboid-like_sf"/>
</dbReference>
<evidence type="ECO:0000256" key="1">
    <source>
        <dbReference type="ARBA" id="ARBA00004477"/>
    </source>
</evidence>
<sequence>MRNELIQFVGQIPPVTRCICLIMVLICLVQRLSILPRYFTDFQWSLYGVAFKLQIWRLFTCFLILPPNDAMKACFDLYTVYTRSLHLELVHFNRSIDYLFYICFNFALILVLAEICHIEYGIFTNAFIGSMLYTWTLDNSNVKVMFYGLFPILGKYLSLVHLFMSFLFDDTRGYTRFSITVIGFCAGYVYSCLDTRTYGPLYGYLRGKGPEYGVRGSGRFRAPTWFARLILGLGRLVGLSRRKLPVTAGATAGTRVSGASHGRAGGRGAKTTFVGKGHRLGTKAD</sequence>
<keyword evidence="9" id="KW-1185">Reference proteome</keyword>
<dbReference type="PANTHER" id="PTHR11009">
    <property type="entry name" value="DER1-LIKE PROTEIN, DERLIN"/>
    <property type="match status" value="1"/>
</dbReference>
<keyword evidence="5 7" id="KW-1133">Transmembrane helix</keyword>
<keyword evidence="3 7" id="KW-0812">Transmembrane</keyword>
<feature type="transmembrane region" description="Helical" evidence="7">
    <location>
        <begin position="98"/>
        <end position="123"/>
    </location>
</feature>